<feature type="transmembrane region" description="Helical" evidence="5">
    <location>
        <begin position="96"/>
        <end position="115"/>
    </location>
</feature>
<dbReference type="NCBIfam" id="NF004441">
    <property type="entry name" value="PRK05777.1-4"/>
    <property type="match status" value="1"/>
</dbReference>
<dbReference type="PANTHER" id="PTHR22773">
    <property type="entry name" value="NADH DEHYDROGENASE"/>
    <property type="match status" value="1"/>
</dbReference>
<feature type="transmembrane region" description="Helical" evidence="5">
    <location>
        <begin position="289"/>
        <end position="307"/>
    </location>
</feature>
<dbReference type="InterPro" id="IPR001750">
    <property type="entry name" value="ND/Mrp_TM"/>
</dbReference>
<keyword evidence="2 5" id="KW-0812">Transmembrane</keyword>
<evidence type="ECO:0000256" key="3">
    <source>
        <dbReference type="ARBA" id="ARBA00022989"/>
    </source>
</evidence>
<dbReference type="Pfam" id="PF00361">
    <property type="entry name" value="Proton_antipo_M"/>
    <property type="match status" value="1"/>
</dbReference>
<dbReference type="AlphaFoldDB" id="A0A6J6U2T9"/>
<sequence>MNAVSTGVTALVGRFAEETPFELPVIDYRLILPIVIVLTAGVVSVIIEAFAPRRARRPLQLTLVFGSLIAAFIAVIDLAQTQAITAAGSIAVDGPALVMQGSLIVLSLLGALLMAERMVDPSGDAFAPRASALPGSEDEKQFAARGYLQTEVWSLFLFSVGGMMLFTVANDLLIMFVALEVMSLPLYLLAGLARRRRLLSQEAAMKYFILGAFSSAFFLYGAALIYGYAGSIDLPAIGEALSAKPGEGSLVLIGLGLLLIGLLFKIGAVPFHQWTPDVYQGAPTPVTGFMAATVKIAAFLALFRVLYVGFGGMRWDWMPMLWIIAILTMLVGSIIAITQSDIKRMLAYSSIAQAGFILVGVIAASPAGLAGAMFYLISYGFTTIGAFAVITLVRDGNGEATHLSKWAGLAKKSPLVATLFAVFMLSLAGIPLTSGFIGKFSVFTAAIAAGDVWLVMVAVLASLIAAFFYIRVIVLMFFSEPNEQTAVVVVPSVFTTIALAAAATITLVLGIVPQPLLELVENADIFVR</sequence>
<evidence type="ECO:0000256" key="1">
    <source>
        <dbReference type="ARBA" id="ARBA00004141"/>
    </source>
</evidence>
<comment type="subcellular location">
    <subcellularLocation>
        <location evidence="1">Membrane</location>
        <topology evidence="1">Multi-pass membrane protein</topology>
    </subcellularLocation>
</comment>
<feature type="transmembrane region" description="Helical" evidence="5">
    <location>
        <begin position="146"/>
        <end position="166"/>
    </location>
</feature>
<feature type="transmembrane region" description="Helical" evidence="5">
    <location>
        <begin position="486"/>
        <end position="512"/>
    </location>
</feature>
<keyword evidence="4 5" id="KW-0472">Membrane</keyword>
<feature type="domain" description="NADH:quinone oxidoreductase/Mrp antiporter transmembrane" evidence="6">
    <location>
        <begin position="169"/>
        <end position="464"/>
    </location>
</feature>
<protein>
    <submittedName>
        <fullName evidence="7">Unannotated protein</fullName>
    </submittedName>
</protein>
<feature type="transmembrane region" description="Helical" evidence="5">
    <location>
        <begin position="452"/>
        <end position="474"/>
    </location>
</feature>
<dbReference type="HAMAP" id="MF_00445">
    <property type="entry name" value="NDH1_NuoN_1"/>
    <property type="match status" value="1"/>
</dbReference>
<dbReference type="EMBL" id="CAEZYW010000235">
    <property type="protein sequence ID" value="CAB4752719.1"/>
    <property type="molecule type" value="Genomic_DNA"/>
</dbReference>
<feature type="transmembrane region" description="Helical" evidence="5">
    <location>
        <begin position="59"/>
        <end position="76"/>
    </location>
</feature>
<reference evidence="7" key="1">
    <citation type="submission" date="2020-05" db="EMBL/GenBank/DDBJ databases">
        <authorList>
            <person name="Chiriac C."/>
            <person name="Salcher M."/>
            <person name="Ghai R."/>
            <person name="Kavagutti S V."/>
        </authorList>
    </citation>
    <scope>NUCLEOTIDE SEQUENCE</scope>
</reference>
<evidence type="ECO:0000256" key="2">
    <source>
        <dbReference type="ARBA" id="ARBA00022692"/>
    </source>
</evidence>
<feature type="transmembrane region" description="Helical" evidence="5">
    <location>
        <begin position="319"/>
        <end position="338"/>
    </location>
</feature>
<organism evidence="7">
    <name type="scientific">freshwater metagenome</name>
    <dbReference type="NCBI Taxonomy" id="449393"/>
    <lineage>
        <taxon>unclassified sequences</taxon>
        <taxon>metagenomes</taxon>
        <taxon>ecological metagenomes</taxon>
    </lineage>
</organism>
<feature type="transmembrane region" description="Helical" evidence="5">
    <location>
        <begin position="414"/>
        <end position="432"/>
    </location>
</feature>
<keyword evidence="3 5" id="KW-1133">Transmembrane helix</keyword>
<evidence type="ECO:0000256" key="4">
    <source>
        <dbReference type="ARBA" id="ARBA00023136"/>
    </source>
</evidence>
<feature type="transmembrane region" description="Helical" evidence="5">
    <location>
        <begin position="372"/>
        <end position="393"/>
    </location>
</feature>
<dbReference type="GO" id="GO:0042773">
    <property type="term" value="P:ATP synthesis coupled electron transport"/>
    <property type="evidence" value="ECO:0007669"/>
    <property type="project" value="InterPro"/>
</dbReference>
<evidence type="ECO:0000256" key="5">
    <source>
        <dbReference type="SAM" id="Phobius"/>
    </source>
</evidence>
<feature type="transmembrane region" description="Helical" evidence="5">
    <location>
        <begin position="345"/>
        <end position="366"/>
    </location>
</feature>
<dbReference type="GO" id="GO:0008137">
    <property type="term" value="F:NADH dehydrogenase (ubiquinone) activity"/>
    <property type="evidence" value="ECO:0007669"/>
    <property type="project" value="InterPro"/>
</dbReference>
<gene>
    <name evidence="7" type="ORF">UFOPK2786_01378</name>
</gene>
<evidence type="ECO:0000313" key="7">
    <source>
        <dbReference type="EMBL" id="CAB4752719.1"/>
    </source>
</evidence>
<feature type="transmembrane region" description="Helical" evidence="5">
    <location>
        <begin position="26"/>
        <end position="47"/>
    </location>
</feature>
<accession>A0A6J6U2T9</accession>
<dbReference type="InterPro" id="IPR010096">
    <property type="entry name" value="NADH-Q_OxRdtase_suN/2"/>
</dbReference>
<evidence type="ECO:0000259" key="6">
    <source>
        <dbReference type="Pfam" id="PF00361"/>
    </source>
</evidence>
<proteinExistence type="inferred from homology"/>
<feature type="transmembrane region" description="Helical" evidence="5">
    <location>
        <begin position="172"/>
        <end position="193"/>
    </location>
</feature>
<name>A0A6J6U2T9_9ZZZZ</name>
<feature type="transmembrane region" description="Helical" evidence="5">
    <location>
        <begin position="205"/>
        <end position="229"/>
    </location>
</feature>
<dbReference type="GO" id="GO:0016020">
    <property type="term" value="C:membrane"/>
    <property type="evidence" value="ECO:0007669"/>
    <property type="project" value="UniProtKB-SubCell"/>
</dbReference>
<dbReference type="NCBIfam" id="TIGR01770">
    <property type="entry name" value="NDH_I_N"/>
    <property type="match status" value="1"/>
</dbReference>
<feature type="transmembrane region" description="Helical" evidence="5">
    <location>
        <begin position="249"/>
        <end position="268"/>
    </location>
</feature>